<evidence type="ECO:0000256" key="3">
    <source>
        <dbReference type="ARBA" id="ARBA00022741"/>
    </source>
</evidence>
<evidence type="ECO:0000259" key="6">
    <source>
        <dbReference type="Pfam" id="PF13476"/>
    </source>
</evidence>
<feature type="domain" description="Rad50/SbcC-type AAA" evidence="6">
    <location>
        <begin position="2"/>
        <end position="180"/>
    </location>
</feature>
<dbReference type="GO" id="GO:0000731">
    <property type="term" value="P:DNA synthesis involved in DNA repair"/>
    <property type="evidence" value="ECO:0007669"/>
    <property type="project" value="TreeGrafter"/>
</dbReference>
<evidence type="ECO:0000256" key="5">
    <source>
        <dbReference type="ARBA" id="ARBA00023125"/>
    </source>
</evidence>
<evidence type="ECO:0000256" key="1">
    <source>
        <dbReference type="ARBA" id="ARBA00022490"/>
    </source>
</evidence>
<dbReference type="InterPro" id="IPR042174">
    <property type="entry name" value="RecF_2"/>
</dbReference>
<dbReference type="InterPro" id="IPR027417">
    <property type="entry name" value="P-loop_NTPase"/>
</dbReference>
<dbReference type="SUPFAM" id="SSF52540">
    <property type="entry name" value="P-loop containing nucleoside triphosphate hydrolases"/>
    <property type="match status" value="1"/>
</dbReference>
<sequence>MINFSPEVNFIYGKNGAGKTNLLDAIYYLSYTKSALNTTDYENIKKGKNFFKIEGSFNKKEKKYTCLLNEKYLKKIFENDTPYKKIKDHIGKIPCVFITPYDINLIRGYSKQRRKFIDMLICQLNKNYLDDLITYNKLLKQRNVYLKNTLSIENIDINQLNTYNERLFILNNSIKTIRKDQINLFTNRFNKIFKTLSQSNIKASIEYISNFENKKGIQQYENDFKNDFYSNKTSFGIHNDDYIFKIDKELIKKFGSQGQQKLFIISLKIAEFFMLKFFSKKNPIILLDDVFDKLDDKRINLLLKYFDSNKFSQIFITDSLHSRIEKIKTINKKIKIINIKNGEINEK</sequence>
<keyword evidence="5" id="KW-0238">DNA-binding</keyword>
<keyword evidence="2" id="KW-0235">DNA replication</keyword>
<dbReference type="GO" id="GO:0005524">
    <property type="term" value="F:ATP binding"/>
    <property type="evidence" value="ECO:0007669"/>
    <property type="project" value="UniProtKB-KW"/>
</dbReference>
<keyword evidence="4" id="KW-0067">ATP-binding</keyword>
<protein>
    <recommendedName>
        <fullName evidence="6">Rad50/SbcC-type AAA domain-containing protein</fullName>
    </recommendedName>
</protein>
<dbReference type="GO" id="GO:0006302">
    <property type="term" value="P:double-strand break repair"/>
    <property type="evidence" value="ECO:0007669"/>
    <property type="project" value="TreeGrafter"/>
</dbReference>
<evidence type="ECO:0000313" key="7">
    <source>
        <dbReference type="EMBL" id="SUZ58624.1"/>
    </source>
</evidence>
<gene>
    <name evidence="7" type="ORF">METZ01_LOCUS11478</name>
</gene>
<dbReference type="InterPro" id="IPR038729">
    <property type="entry name" value="Rad50/SbcC_AAA"/>
</dbReference>
<dbReference type="PANTHER" id="PTHR32182">
    <property type="entry name" value="DNA REPLICATION AND REPAIR PROTEIN RECF"/>
    <property type="match status" value="1"/>
</dbReference>
<accession>A0A381NWT1</accession>
<dbReference type="AlphaFoldDB" id="A0A381NWT1"/>
<evidence type="ECO:0000256" key="4">
    <source>
        <dbReference type="ARBA" id="ARBA00022840"/>
    </source>
</evidence>
<dbReference type="InterPro" id="IPR018078">
    <property type="entry name" value="DNA-binding_RecF_CS"/>
</dbReference>
<organism evidence="7">
    <name type="scientific">marine metagenome</name>
    <dbReference type="NCBI Taxonomy" id="408172"/>
    <lineage>
        <taxon>unclassified sequences</taxon>
        <taxon>metagenomes</taxon>
        <taxon>ecological metagenomes</taxon>
    </lineage>
</organism>
<dbReference type="GO" id="GO:0006260">
    <property type="term" value="P:DNA replication"/>
    <property type="evidence" value="ECO:0007669"/>
    <property type="project" value="UniProtKB-KW"/>
</dbReference>
<dbReference type="Gene3D" id="3.40.50.300">
    <property type="entry name" value="P-loop containing nucleotide triphosphate hydrolases"/>
    <property type="match status" value="1"/>
</dbReference>
<dbReference type="NCBIfam" id="TIGR00611">
    <property type="entry name" value="recf"/>
    <property type="match status" value="1"/>
</dbReference>
<dbReference type="Gene3D" id="1.20.1050.90">
    <property type="entry name" value="RecF/RecN/SMC, N-terminal domain"/>
    <property type="match status" value="1"/>
</dbReference>
<dbReference type="GO" id="GO:0003697">
    <property type="term" value="F:single-stranded DNA binding"/>
    <property type="evidence" value="ECO:0007669"/>
    <property type="project" value="InterPro"/>
</dbReference>
<dbReference type="PROSITE" id="PS00618">
    <property type="entry name" value="RECF_2"/>
    <property type="match status" value="1"/>
</dbReference>
<dbReference type="EMBL" id="UINC01000632">
    <property type="protein sequence ID" value="SUZ58624.1"/>
    <property type="molecule type" value="Genomic_DNA"/>
</dbReference>
<name>A0A381NWT1_9ZZZZ</name>
<proteinExistence type="inferred from homology"/>
<evidence type="ECO:0000256" key="2">
    <source>
        <dbReference type="ARBA" id="ARBA00022705"/>
    </source>
</evidence>
<keyword evidence="1" id="KW-0963">Cytoplasm</keyword>
<keyword evidence="3" id="KW-0547">Nucleotide-binding</keyword>
<dbReference type="HAMAP" id="MF_00365">
    <property type="entry name" value="RecF"/>
    <property type="match status" value="1"/>
</dbReference>
<dbReference type="GO" id="GO:0016887">
    <property type="term" value="F:ATP hydrolysis activity"/>
    <property type="evidence" value="ECO:0007669"/>
    <property type="project" value="InterPro"/>
</dbReference>
<dbReference type="PANTHER" id="PTHR32182:SF0">
    <property type="entry name" value="DNA REPLICATION AND REPAIR PROTEIN RECF"/>
    <property type="match status" value="1"/>
</dbReference>
<reference evidence="7" key="1">
    <citation type="submission" date="2018-05" db="EMBL/GenBank/DDBJ databases">
        <authorList>
            <person name="Lanie J.A."/>
            <person name="Ng W.-L."/>
            <person name="Kazmierczak K.M."/>
            <person name="Andrzejewski T.M."/>
            <person name="Davidsen T.M."/>
            <person name="Wayne K.J."/>
            <person name="Tettelin H."/>
            <person name="Glass J.I."/>
            <person name="Rusch D."/>
            <person name="Podicherti R."/>
            <person name="Tsui H.-C.T."/>
            <person name="Winkler M.E."/>
        </authorList>
    </citation>
    <scope>NUCLEOTIDE SEQUENCE</scope>
</reference>
<dbReference type="InterPro" id="IPR001238">
    <property type="entry name" value="DNA-binding_RecF"/>
</dbReference>
<dbReference type="Pfam" id="PF13476">
    <property type="entry name" value="AAA_23"/>
    <property type="match status" value="1"/>
</dbReference>